<organism evidence="2 3">
    <name type="scientific">Xylona heveae (strain CBS 132557 / TC161)</name>
    <dbReference type="NCBI Taxonomy" id="1328760"/>
    <lineage>
        <taxon>Eukaryota</taxon>
        <taxon>Fungi</taxon>
        <taxon>Dikarya</taxon>
        <taxon>Ascomycota</taxon>
        <taxon>Pezizomycotina</taxon>
        <taxon>Xylonomycetes</taxon>
        <taxon>Xylonales</taxon>
        <taxon>Xylonaceae</taxon>
        <taxon>Xylona</taxon>
    </lineage>
</organism>
<dbReference type="PANTHER" id="PTHR35896:SF3">
    <property type="entry name" value="MAJOR FACILITATOR SUPERFAMILY TRANSPORTER"/>
    <property type="match status" value="1"/>
</dbReference>
<dbReference type="Proteomes" id="UP000076632">
    <property type="component" value="Unassembled WGS sequence"/>
</dbReference>
<dbReference type="InParanoid" id="A0A165GBD3"/>
<keyword evidence="1" id="KW-1133">Transmembrane helix</keyword>
<evidence type="ECO:0000313" key="3">
    <source>
        <dbReference type="Proteomes" id="UP000076632"/>
    </source>
</evidence>
<dbReference type="InterPro" id="IPR053008">
    <property type="entry name" value="Phomopsin_biosynth_assoc"/>
</dbReference>
<dbReference type="PANTHER" id="PTHR35896">
    <property type="entry name" value="IG-LIKE DOMAIN-CONTAINING PROTEIN"/>
    <property type="match status" value="1"/>
</dbReference>
<keyword evidence="3" id="KW-1185">Reference proteome</keyword>
<feature type="transmembrane region" description="Helical" evidence="1">
    <location>
        <begin position="83"/>
        <end position="104"/>
    </location>
</feature>
<protein>
    <submittedName>
        <fullName evidence="2">Uncharacterized protein</fullName>
    </submittedName>
</protein>
<sequence length="288" mass="32178">MLALSFLTLYMGNNMQSYHESMPSSSPSPSSSTSTFAYDQVPLVDEEHGLEEKNHDDLIRSLKSRPNSVQDICRRFLETPKTLIIAAILATATLVTVVVTSFTVHTPGSYVHMHTIPQKNALQPDYIDSFGGPLELGGTRRCGSYPSEAEALGCVFDLMNYGWTAPECYYESLSTAGLSEGPYKFYLDSNLTVEIPQEVAMTGRVVDVYTTHHYHTEHCKWSQAILAMAKKDDNVLIPQVIAQQNHTKHCLKYVENSEKTPSEKINTWTRVVYNSCIKLSEADVLLVD</sequence>
<dbReference type="OrthoDB" id="3501153at2759"/>
<evidence type="ECO:0000256" key="1">
    <source>
        <dbReference type="SAM" id="Phobius"/>
    </source>
</evidence>
<keyword evidence="1" id="KW-0812">Transmembrane</keyword>
<dbReference type="GeneID" id="28900767"/>
<dbReference type="OMA" id="MDARCHQ"/>
<proteinExistence type="predicted"/>
<reference evidence="2 3" key="1">
    <citation type="journal article" date="2016" name="Fungal Biol.">
        <title>The genome of Xylona heveae provides a window into fungal endophytism.</title>
        <authorList>
            <person name="Gazis R."/>
            <person name="Kuo A."/>
            <person name="Riley R."/>
            <person name="LaButti K."/>
            <person name="Lipzen A."/>
            <person name="Lin J."/>
            <person name="Amirebrahimi M."/>
            <person name="Hesse C.N."/>
            <person name="Spatafora J.W."/>
            <person name="Henrissat B."/>
            <person name="Hainaut M."/>
            <person name="Grigoriev I.V."/>
            <person name="Hibbett D.S."/>
        </authorList>
    </citation>
    <scope>NUCLEOTIDE SEQUENCE [LARGE SCALE GENOMIC DNA]</scope>
    <source>
        <strain evidence="2 3">TC161</strain>
    </source>
</reference>
<dbReference type="RefSeq" id="XP_018187540.1">
    <property type="nucleotide sequence ID" value="XM_018335630.1"/>
</dbReference>
<evidence type="ECO:0000313" key="2">
    <source>
        <dbReference type="EMBL" id="KZF21985.1"/>
    </source>
</evidence>
<dbReference type="AlphaFoldDB" id="A0A165GBD3"/>
<accession>A0A165GBD3</accession>
<name>A0A165GBD3_XYLHT</name>
<keyword evidence="1" id="KW-0472">Membrane</keyword>
<dbReference type="EMBL" id="KV407459">
    <property type="protein sequence ID" value="KZF21985.1"/>
    <property type="molecule type" value="Genomic_DNA"/>
</dbReference>
<gene>
    <name evidence="2" type="ORF">L228DRAFT_277365</name>
</gene>